<dbReference type="PROSITE" id="PS51084">
    <property type="entry name" value="HIT_2"/>
    <property type="match status" value="1"/>
</dbReference>
<dbReference type="PANTHER" id="PTHR46648">
    <property type="entry name" value="HIT FAMILY PROTEIN 1"/>
    <property type="match status" value="1"/>
</dbReference>
<evidence type="ECO:0000256" key="2">
    <source>
        <dbReference type="PIRSR" id="PIRSR601310-3"/>
    </source>
</evidence>
<dbReference type="GO" id="GO:0016787">
    <property type="term" value="F:hydrolase activity"/>
    <property type="evidence" value="ECO:0007669"/>
    <property type="project" value="UniProtKB-KW"/>
</dbReference>
<dbReference type="Gene3D" id="3.30.428.10">
    <property type="entry name" value="HIT-like"/>
    <property type="match status" value="1"/>
</dbReference>
<comment type="caution">
    <text evidence="5">The sequence shown here is derived from an EMBL/GenBank/DDBJ whole genome shotgun (WGS) entry which is preliminary data.</text>
</comment>
<dbReference type="AlphaFoldDB" id="A0A084JLV6"/>
<dbReference type="Pfam" id="PF01230">
    <property type="entry name" value="HIT"/>
    <property type="match status" value="1"/>
</dbReference>
<evidence type="ECO:0000259" key="4">
    <source>
        <dbReference type="PROSITE" id="PS51084"/>
    </source>
</evidence>
<dbReference type="PRINTS" id="PR00332">
    <property type="entry name" value="HISTRIAD"/>
</dbReference>
<evidence type="ECO:0000256" key="1">
    <source>
        <dbReference type="PIRSR" id="PIRSR601310-1"/>
    </source>
</evidence>
<dbReference type="InterPro" id="IPR001310">
    <property type="entry name" value="Histidine_triad_HIT"/>
</dbReference>
<dbReference type="PROSITE" id="PS00892">
    <property type="entry name" value="HIT_1"/>
    <property type="match status" value="1"/>
</dbReference>
<protein>
    <submittedName>
        <fullName evidence="5">HIT family hydrolase</fullName>
    </submittedName>
</protein>
<feature type="domain" description="HIT" evidence="4">
    <location>
        <begin position="5"/>
        <end position="112"/>
    </location>
</feature>
<dbReference type="PANTHER" id="PTHR46648:SF1">
    <property type="entry name" value="ADENOSINE 5'-MONOPHOSPHORAMIDASE HNT1"/>
    <property type="match status" value="1"/>
</dbReference>
<dbReference type="Proteomes" id="UP000028525">
    <property type="component" value="Unassembled WGS sequence"/>
</dbReference>
<proteinExistence type="predicted"/>
<dbReference type="GO" id="GO:0009117">
    <property type="term" value="P:nucleotide metabolic process"/>
    <property type="evidence" value="ECO:0007669"/>
    <property type="project" value="TreeGrafter"/>
</dbReference>
<dbReference type="SUPFAM" id="SSF54197">
    <property type="entry name" value="HIT-like"/>
    <property type="match status" value="1"/>
</dbReference>
<feature type="short sequence motif" description="Histidine triad motif" evidence="2 3">
    <location>
        <begin position="97"/>
        <end position="101"/>
    </location>
</feature>
<evidence type="ECO:0000256" key="3">
    <source>
        <dbReference type="PROSITE-ProRule" id="PRU00464"/>
    </source>
</evidence>
<gene>
    <name evidence="5" type="ORF">IO98_12475</name>
</gene>
<dbReference type="CDD" id="cd01277">
    <property type="entry name" value="HINT_subgroup"/>
    <property type="match status" value="1"/>
</dbReference>
<reference evidence="5 6" key="1">
    <citation type="submission" date="2014-07" db="EMBL/GenBank/DDBJ databases">
        <title>Draft genome of Clostridium celerecrescens 152B isolated from sediments associated with methane hydrate from Krishna Godavari basin.</title>
        <authorList>
            <person name="Honkalas V.S."/>
            <person name="Dabir A.P."/>
            <person name="Arora P."/>
            <person name="Dhakephalkar P.K."/>
        </authorList>
    </citation>
    <scope>NUCLEOTIDE SEQUENCE [LARGE SCALE GENOMIC DNA]</scope>
    <source>
        <strain evidence="5 6">152B</strain>
    </source>
</reference>
<dbReference type="InterPro" id="IPR039384">
    <property type="entry name" value="HINT"/>
</dbReference>
<feature type="active site" description="Tele-AMP-histidine intermediate" evidence="1">
    <location>
        <position position="99"/>
    </location>
</feature>
<dbReference type="InterPro" id="IPR019808">
    <property type="entry name" value="Histidine_triad_CS"/>
</dbReference>
<dbReference type="InterPro" id="IPR011146">
    <property type="entry name" value="HIT-like"/>
</dbReference>
<evidence type="ECO:0000313" key="6">
    <source>
        <dbReference type="Proteomes" id="UP000028525"/>
    </source>
</evidence>
<keyword evidence="6" id="KW-1185">Reference proteome</keyword>
<evidence type="ECO:0000313" key="5">
    <source>
        <dbReference type="EMBL" id="KEZ89940.1"/>
    </source>
</evidence>
<dbReference type="RefSeq" id="WP_038281368.1">
    <property type="nucleotide sequence ID" value="NZ_JPME01000014.1"/>
</dbReference>
<dbReference type="OrthoDB" id="9784774at2"/>
<keyword evidence="5" id="KW-0378">Hydrolase</keyword>
<organism evidence="5 6">
    <name type="scientific">Lacrimispora celerecrescens</name>
    <dbReference type="NCBI Taxonomy" id="29354"/>
    <lineage>
        <taxon>Bacteria</taxon>
        <taxon>Bacillati</taxon>
        <taxon>Bacillota</taxon>
        <taxon>Clostridia</taxon>
        <taxon>Lachnospirales</taxon>
        <taxon>Lachnospiraceae</taxon>
        <taxon>Lacrimispora</taxon>
    </lineage>
</organism>
<dbReference type="InterPro" id="IPR036265">
    <property type="entry name" value="HIT-like_sf"/>
</dbReference>
<sequence>MKECIFCKIINGELPCYKIFENDHTLAFLDIGKEVDGHTIVIPKTHMVNILDCGDETLGHVMSAVKRISNHYVDHCGYTGVNLLNASGTDAEQSVPHLHFHIIPRKNDDGIHAWPDLKERENPLDDMFRLLKIL</sequence>
<dbReference type="STRING" id="29354.IO98_12475"/>
<accession>A0A084JLV6</accession>
<name>A0A084JLV6_9FIRM</name>
<dbReference type="EMBL" id="JPME01000014">
    <property type="protein sequence ID" value="KEZ89940.1"/>
    <property type="molecule type" value="Genomic_DNA"/>
</dbReference>